<keyword evidence="2" id="KW-1185">Reference proteome</keyword>
<accession>A0A5B0WTR3</accession>
<reference evidence="1 2" key="1">
    <citation type="submission" date="2019-09" db="EMBL/GenBank/DDBJ databases">
        <authorList>
            <person name="Chen X.-Y."/>
        </authorList>
    </citation>
    <scope>NUCLEOTIDE SEQUENCE [LARGE SCALE GENOMIC DNA]</scope>
    <source>
        <strain evidence="1 2">NY5</strain>
    </source>
</reference>
<proteinExistence type="predicted"/>
<dbReference type="EMBL" id="VTUX01000008">
    <property type="protein sequence ID" value="KAA1189269.1"/>
    <property type="molecule type" value="Genomic_DNA"/>
</dbReference>
<dbReference type="AlphaFoldDB" id="A0A5B0WTR3"/>
<protein>
    <submittedName>
        <fullName evidence="1">DUF3080 domain-containing protein</fullName>
    </submittedName>
</protein>
<dbReference type="Proteomes" id="UP000323708">
    <property type="component" value="Unassembled WGS sequence"/>
</dbReference>
<comment type="caution">
    <text evidence="1">The sequence shown here is derived from an EMBL/GenBank/DDBJ whole genome shotgun (WGS) entry which is preliminary data.</text>
</comment>
<sequence length="337" mass="36625">MLLAGCGGGGVDAPFLEYLQRLQRTLEVTPGARGVPAPVPRRPRSGELRIAIDSGSLGTLDFLDLRGCELQVTVGKQNSSLGKLARDSQRLLLALEFLRLAPPCIELLREQGDTQLAQSLGAAVALKQQQLPAMIFNATLGSEEFGALWRPAKLPADYPATTSSAVVTALERISASGQRWLEGDYRADNLAFELLLSDISRGDGGQLWRALAHQANWLQQADSLLQRRAAAGPLCSARVRPAAAEILPNVVRKFFVEGIQPRAARLGRRYHDLLPPVMALEASLEPVLPEAYRQWHRQRDSDMQALSLAPREHVAQLQQLLQSCEDTAAGAPLAAAR</sequence>
<gene>
    <name evidence="1" type="ORF">F0M18_16345</name>
</gene>
<evidence type="ECO:0000313" key="1">
    <source>
        <dbReference type="EMBL" id="KAA1189269.1"/>
    </source>
</evidence>
<dbReference type="InterPro" id="IPR021431">
    <property type="entry name" value="DUF3080"/>
</dbReference>
<dbReference type="Pfam" id="PF11279">
    <property type="entry name" value="DUF3080"/>
    <property type="match status" value="1"/>
</dbReference>
<organism evidence="1 2">
    <name type="scientific">Pseudohalioglobus sediminis</name>
    <dbReference type="NCBI Taxonomy" id="2606449"/>
    <lineage>
        <taxon>Bacteria</taxon>
        <taxon>Pseudomonadati</taxon>
        <taxon>Pseudomonadota</taxon>
        <taxon>Gammaproteobacteria</taxon>
        <taxon>Cellvibrionales</taxon>
        <taxon>Halieaceae</taxon>
        <taxon>Pseudohalioglobus</taxon>
    </lineage>
</organism>
<evidence type="ECO:0000313" key="2">
    <source>
        <dbReference type="Proteomes" id="UP000323708"/>
    </source>
</evidence>
<name>A0A5B0WTR3_9GAMM</name>